<dbReference type="SUPFAM" id="SSF52540">
    <property type="entry name" value="P-loop containing nucleoside triphosphate hydrolases"/>
    <property type="match status" value="1"/>
</dbReference>
<evidence type="ECO:0000256" key="4">
    <source>
        <dbReference type="ARBA" id="ARBA00049985"/>
    </source>
</evidence>
<comment type="similarity">
    <text evidence="4">Belongs to the ABC transporter superfamily. Drug exporter-1 (DrugE1) (TC 3.A.1.105) family.</text>
</comment>
<comment type="caution">
    <text evidence="6">The sequence shown here is derived from an EMBL/GenBank/DDBJ whole genome shotgun (WGS) entry which is preliminary data.</text>
</comment>
<dbReference type="GO" id="GO:0005524">
    <property type="term" value="F:ATP binding"/>
    <property type="evidence" value="ECO:0007669"/>
    <property type="project" value="UniProtKB-KW"/>
</dbReference>
<gene>
    <name evidence="6" type="ORF">Air01nite_25190</name>
</gene>
<evidence type="ECO:0000313" key="6">
    <source>
        <dbReference type="EMBL" id="GIF56424.1"/>
    </source>
</evidence>
<evidence type="ECO:0000256" key="1">
    <source>
        <dbReference type="ARBA" id="ARBA00022448"/>
    </source>
</evidence>
<evidence type="ECO:0000256" key="3">
    <source>
        <dbReference type="ARBA" id="ARBA00022840"/>
    </source>
</evidence>
<dbReference type="SMART" id="SM00382">
    <property type="entry name" value="AAA"/>
    <property type="match status" value="1"/>
</dbReference>
<dbReference type="PANTHER" id="PTHR43582">
    <property type="entry name" value="LINEARMYCIN RESISTANCE ATP-BINDING PROTEIN LNRL"/>
    <property type="match status" value="1"/>
</dbReference>
<dbReference type="Pfam" id="PF00005">
    <property type="entry name" value="ABC_tran"/>
    <property type="match status" value="1"/>
</dbReference>
<dbReference type="PANTHER" id="PTHR43582:SF5">
    <property type="entry name" value="ABC TRANSPORTER"/>
    <property type="match status" value="1"/>
</dbReference>
<dbReference type="EMBL" id="BONC01000014">
    <property type="protein sequence ID" value="GIF56424.1"/>
    <property type="molecule type" value="Genomic_DNA"/>
</dbReference>
<dbReference type="InterPro" id="IPR003439">
    <property type="entry name" value="ABC_transporter-like_ATP-bd"/>
</dbReference>
<dbReference type="InterPro" id="IPR027417">
    <property type="entry name" value="P-loop_NTPase"/>
</dbReference>
<keyword evidence="7" id="KW-1185">Reference proteome</keyword>
<evidence type="ECO:0000259" key="5">
    <source>
        <dbReference type="PROSITE" id="PS50893"/>
    </source>
</evidence>
<reference evidence="6 7" key="1">
    <citation type="submission" date="2021-01" db="EMBL/GenBank/DDBJ databases">
        <title>Whole genome shotgun sequence of Asanoa iriomotensis NBRC 100142.</title>
        <authorList>
            <person name="Komaki H."/>
            <person name="Tamura T."/>
        </authorList>
    </citation>
    <scope>NUCLEOTIDE SEQUENCE [LARGE SCALE GENOMIC DNA]</scope>
    <source>
        <strain evidence="6 7">NBRC 100142</strain>
    </source>
</reference>
<keyword evidence="1" id="KW-0813">Transport</keyword>
<sequence length="338" mass="36072">MTIHQAPARSVEQKSTGGFAIEAEDLVKSYGEVRALQGLTFSVPAGGIFSLLGPNGAGKSTTVKILTTLSRADSGRATVAGHDVGRQPNKVRRAIGYVSQKSAVDPEATGVENLTLQGQLYGLRGAPLKQRVAELLDQFHLTAEGGRLVRTYSGGMQRKLHVGMGLLHRPSVLFLDEPTIGLDPEARAEIWQEISRLATDEGLTVLLTTHYLDEADRLADRIAIVDAGKVVVEGTSEELKGELRGDTVQFEFAEPPNAELVNRVLSDQDDAMSEIKIDGRVLRARVGNGATALPATLAALTAAGATVAAATVSRPSLDDVYLRYTGRAFHNTGNEVPR</sequence>
<accession>A0ABQ4C0Y1</accession>
<dbReference type="PROSITE" id="PS50893">
    <property type="entry name" value="ABC_TRANSPORTER_2"/>
    <property type="match status" value="1"/>
</dbReference>
<evidence type="ECO:0000313" key="7">
    <source>
        <dbReference type="Proteomes" id="UP000624325"/>
    </source>
</evidence>
<feature type="domain" description="ABC transporter" evidence="5">
    <location>
        <begin position="21"/>
        <end position="252"/>
    </location>
</feature>
<dbReference type="NCBIfam" id="TIGR01188">
    <property type="entry name" value="drrA"/>
    <property type="match status" value="1"/>
</dbReference>
<dbReference type="Gene3D" id="3.40.50.300">
    <property type="entry name" value="P-loop containing nucleotide triphosphate hydrolases"/>
    <property type="match status" value="1"/>
</dbReference>
<protein>
    <submittedName>
        <fullName evidence="6">Daunorubicin resistance protein DrrA family ABC transporter ATP-binding protein</fullName>
    </submittedName>
</protein>
<name>A0ABQ4C0Y1_9ACTN</name>
<keyword evidence="2" id="KW-0547">Nucleotide-binding</keyword>
<proteinExistence type="inferred from homology"/>
<dbReference type="Proteomes" id="UP000624325">
    <property type="component" value="Unassembled WGS sequence"/>
</dbReference>
<keyword evidence="3 6" id="KW-0067">ATP-binding</keyword>
<dbReference type="InterPro" id="IPR025302">
    <property type="entry name" value="DrrA1/2-like_C"/>
</dbReference>
<dbReference type="Pfam" id="PF13732">
    <property type="entry name" value="DrrA1-3_C"/>
    <property type="match status" value="1"/>
</dbReference>
<dbReference type="InterPro" id="IPR003593">
    <property type="entry name" value="AAA+_ATPase"/>
</dbReference>
<dbReference type="InterPro" id="IPR005894">
    <property type="entry name" value="DrrA"/>
</dbReference>
<evidence type="ECO:0000256" key="2">
    <source>
        <dbReference type="ARBA" id="ARBA00022741"/>
    </source>
</evidence>
<organism evidence="6 7">
    <name type="scientific">Asanoa iriomotensis</name>
    <dbReference type="NCBI Taxonomy" id="234613"/>
    <lineage>
        <taxon>Bacteria</taxon>
        <taxon>Bacillati</taxon>
        <taxon>Actinomycetota</taxon>
        <taxon>Actinomycetes</taxon>
        <taxon>Micromonosporales</taxon>
        <taxon>Micromonosporaceae</taxon>
        <taxon>Asanoa</taxon>
    </lineage>
</organism>